<keyword evidence="1" id="KW-0472">Membrane</keyword>
<evidence type="ECO:0000313" key="2">
    <source>
        <dbReference type="EMBL" id="EMR65668.1"/>
    </source>
</evidence>
<proteinExistence type="predicted"/>
<evidence type="ECO:0000313" key="3">
    <source>
        <dbReference type="Proteomes" id="UP000012174"/>
    </source>
</evidence>
<reference evidence="3" key="1">
    <citation type="journal article" date="2013" name="Genome Announc.">
        <title>Draft genome sequence of the grapevine dieback fungus Eutypa lata UCR-EL1.</title>
        <authorList>
            <person name="Blanco-Ulate B."/>
            <person name="Rolshausen P.E."/>
            <person name="Cantu D."/>
        </authorList>
    </citation>
    <scope>NUCLEOTIDE SEQUENCE [LARGE SCALE GENOMIC DNA]</scope>
    <source>
        <strain evidence="3">UCR-EL1</strain>
    </source>
</reference>
<keyword evidence="1" id="KW-1133">Transmembrane helix</keyword>
<dbReference type="Proteomes" id="UP000012174">
    <property type="component" value="Unassembled WGS sequence"/>
</dbReference>
<name>M7SMP1_EUTLA</name>
<gene>
    <name evidence="2" type="ORF">UCREL1_7326</name>
</gene>
<protein>
    <submittedName>
        <fullName evidence="2">Uncharacterized protein</fullName>
    </submittedName>
</protein>
<feature type="transmembrane region" description="Helical" evidence="1">
    <location>
        <begin position="259"/>
        <end position="285"/>
    </location>
</feature>
<organism evidence="2 3">
    <name type="scientific">Eutypa lata (strain UCR-EL1)</name>
    <name type="common">Grapevine dieback disease fungus</name>
    <name type="synonym">Eutypa armeniacae</name>
    <dbReference type="NCBI Taxonomy" id="1287681"/>
    <lineage>
        <taxon>Eukaryota</taxon>
        <taxon>Fungi</taxon>
        <taxon>Dikarya</taxon>
        <taxon>Ascomycota</taxon>
        <taxon>Pezizomycotina</taxon>
        <taxon>Sordariomycetes</taxon>
        <taxon>Xylariomycetidae</taxon>
        <taxon>Xylariales</taxon>
        <taxon>Diatrypaceae</taxon>
        <taxon>Eutypa</taxon>
    </lineage>
</organism>
<keyword evidence="3" id="KW-1185">Reference proteome</keyword>
<dbReference type="OrthoDB" id="5342924at2759"/>
<dbReference type="AlphaFoldDB" id="M7SMP1"/>
<dbReference type="HOGENOM" id="CLU_756570_0_0_1"/>
<dbReference type="EMBL" id="KB706803">
    <property type="protein sequence ID" value="EMR65668.1"/>
    <property type="molecule type" value="Genomic_DNA"/>
</dbReference>
<keyword evidence="1" id="KW-0812">Transmembrane</keyword>
<sequence length="366" mass="40836">MDRINVTWIDASKVENSRKEKLHSSLAVVLTLPEVFYTNFPNGTYLTSQGSVVTSCIIDARWAETDVTFDPSKENIVRPSLVDWIDAEDTNLADDDARVVDGRSKWKLSEAIAIDSAWAAALDSGVLENSTPYYNWTMVATLLARFIDTIQNEKNETIPYFRASNDVYDGKLYTESVSENVAIVLSAVMADWISRSTLRDTLFTTLTSAEENGNVSTVDLLYQVDSSTSRKFATFDNQTAIAFKIQRYGWGFGLNSGTIWFSIIILMMHAVLVVLYFGYSFVFWVRNEGWTSAAWGSIGELVALANLSPSATELKNSGAGINRSQTWMARLRIREHLPGQIELVIGKRGGTVIPNENLLKIGREYS</sequence>
<accession>M7SMP1</accession>
<dbReference type="KEGG" id="ela:UCREL1_7326"/>
<evidence type="ECO:0000256" key="1">
    <source>
        <dbReference type="SAM" id="Phobius"/>
    </source>
</evidence>